<keyword evidence="2" id="KW-0479">Metal-binding</keyword>
<evidence type="ECO:0000313" key="9">
    <source>
        <dbReference type="EMBL" id="KPJ00491.1"/>
    </source>
</evidence>
<dbReference type="GO" id="GO:0008270">
    <property type="term" value="F:zinc ion binding"/>
    <property type="evidence" value="ECO:0007669"/>
    <property type="project" value="UniProtKB-KW"/>
</dbReference>
<dbReference type="AlphaFoldDB" id="A0A194QAP5"/>
<feature type="domain" description="C2H2-type" evidence="8">
    <location>
        <begin position="558"/>
        <end position="585"/>
    </location>
</feature>
<keyword evidence="5" id="KW-0862">Zinc</keyword>
<dbReference type="PROSITE" id="PS50157">
    <property type="entry name" value="ZINC_FINGER_C2H2_2"/>
    <property type="match status" value="2"/>
</dbReference>
<sequence length="821" mass="96021">MDFDSDVTICSDDFKFDDENVEKDDGNNVDEHLNDSQTTNVSVNILEGLNVDMNLIEIEEIKITTNSSKNTENNRINKEVLGRLIDKLYVEEKYFLFLEEVLSSIDNLLQDIYEGESYDEDIAFNVNVKVEKIEDENPQETNEINENTDNICTVNTRDNKKTFYTQVISIDDSEDENTNSATEESICNREDNLCEFPSSSGIHNETSNDLDKLLYKYLADVEYMNYSPIKIIALIKRNKSKLCIEDYKIKKTTEKTYTDITNEIQNTPENDETEATDTNNIIKNDADSDYEPDSYAIETQLDAEIKRDIEIEEQISKVFKASKCYKKFLDKEASDPIEDIYDNDVCIIVKNEETLVISDSDDEKTLELNDGKDKGNPNIDVERVGSDVDILESNFNNVTVKIENCDFNEEKSNNSVEFKHEYVESMKHIKKEDSIKEEYEDVTDGVMDFFNGVNLDFNTNVKSETCTNECDIDLNDWKINEISSIKKRKIVKNTKRTWKYDLTTYFCSDCTYKGCYKDYINHLTRCKKKHPNCTYCKKTFDNIDEYLTHFTEHKLRYLSCPQCLKNFTLLRYLNNHIILHINELFVNIPNEREQYIENKPYICLLCEELVDIDNFFTHWESHLELNEGGVADEMSDGEGDMKSMMSPEMVEQALEILLDNARNSKNKVCIVCSKNFSRKNDSKRHLIEHLLHEAKVNIAETNAKLRCPMCNVDIRELPAWRQHMRDHAQLKVHEPMNPMSCTECNKTLCSEYALKRHMRVRHSMYQFACPVCKRKFGTCKQRWDHMWNKHKIRKFVADCPICNKQYRRIIDVKNHMKSEHG</sequence>
<dbReference type="PANTHER" id="PTHR24394">
    <property type="entry name" value="ZINC FINGER PROTEIN"/>
    <property type="match status" value="1"/>
</dbReference>
<evidence type="ECO:0000256" key="7">
    <source>
        <dbReference type="PROSITE-ProRule" id="PRU00042"/>
    </source>
</evidence>
<reference evidence="9 10" key="1">
    <citation type="journal article" date="2015" name="Nat. Commun.">
        <title>Outbred genome sequencing and CRISPR/Cas9 gene editing in butterflies.</title>
        <authorList>
            <person name="Li X."/>
            <person name="Fan D."/>
            <person name="Zhang W."/>
            <person name="Liu G."/>
            <person name="Zhang L."/>
            <person name="Zhao L."/>
            <person name="Fang X."/>
            <person name="Chen L."/>
            <person name="Dong Y."/>
            <person name="Chen Y."/>
            <person name="Ding Y."/>
            <person name="Zhao R."/>
            <person name="Feng M."/>
            <person name="Zhu Y."/>
            <person name="Feng Y."/>
            <person name="Jiang X."/>
            <person name="Zhu D."/>
            <person name="Xiang H."/>
            <person name="Feng X."/>
            <person name="Li S."/>
            <person name="Wang J."/>
            <person name="Zhang G."/>
            <person name="Kronforst M.R."/>
            <person name="Wang W."/>
        </authorList>
    </citation>
    <scope>NUCLEOTIDE SEQUENCE [LARGE SCALE GENOMIC DNA]</scope>
    <source>
        <strain evidence="9">Ya'a_city_454_Px</strain>
        <tissue evidence="9">Whole body</tissue>
    </source>
</reference>
<keyword evidence="10" id="KW-1185">Reference proteome</keyword>
<keyword evidence="3" id="KW-0677">Repeat</keyword>
<accession>A0A194QAP5</accession>
<protein>
    <submittedName>
        <fullName evidence="9">Zinc finger and BTB domain-containing protein 17</fullName>
    </submittedName>
</protein>
<dbReference type="InterPro" id="IPR008598">
    <property type="entry name" value="Di19_Zn-bd"/>
</dbReference>
<dbReference type="GO" id="GO:0000981">
    <property type="term" value="F:DNA-binding transcription factor activity, RNA polymerase II-specific"/>
    <property type="evidence" value="ECO:0007669"/>
    <property type="project" value="TreeGrafter"/>
</dbReference>
<keyword evidence="6" id="KW-0539">Nucleus</keyword>
<proteinExistence type="predicted"/>
<dbReference type="Pfam" id="PF00096">
    <property type="entry name" value="zf-C2H2"/>
    <property type="match status" value="1"/>
</dbReference>
<evidence type="ECO:0000256" key="5">
    <source>
        <dbReference type="ARBA" id="ARBA00022833"/>
    </source>
</evidence>
<dbReference type="InterPro" id="IPR036236">
    <property type="entry name" value="Znf_C2H2_sf"/>
</dbReference>
<comment type="subcellular location">
    <subcellularLocation>
        <location evidence="1">Nucleus</location>
    </subcellularLocation>
</comment>
<dbReference type="EMBL" id="KQ459463">
    <property type="protein sequence ID" value="KPJ00491.1"/>
    <property type="molecule type" value="Genomic_DNA"/>
</dbReference>
<dbReference type="Gene3D" id="3.30.160.60">
    <property type="entry name" value="Classic Zinc Finger"/>
    <property type="match status" value="3"/>
</dbReference>
<keyword evidence="4 7" id="KW-0863">Zinc-finger</keyword>
<evidence type="ECO:0000256" key="6">
    <source>
        <dbReference type="ARBA" id="ARBA00023242"/>
    </source>
</evidence>
<evidence type="ECO:0000256" key="4">
    <source>
        <dbReference type="ARBA" id="ARBA00022771"/>
    </source>
</evidence>
<dbReference type="SMART" id="SM00355">
    <property type="entry name" value="ZnF_C2H2"/>
    <property type="match status" value="8"/>
</dbReference>
<evidence type="ECO:0000256" key="1">
    <source>
        <dbReference type="ARBA" id="ARBA00004123"/>
    </source>
</evidence>
<dbReference type="PANTHER" id="PTHR24394:SF29">
    <property type="entry name" value="MYONEURIN"/>
    <property type="match status" value="1"/>
</dbReference>
<evidence type="ECO:0000313" key="10">
    <source>
        <dbReference type="Proteomes" id="UP000053268"/>
    </source>
</evidence>
<gene>
    <name evidence="9" type="ORF">RR46_07081</name>
</gene>
<evidence type="ECO:0000256" key="3">
    <source>
        <dbReference type="ARBA" id="ARBA00022737"/>
    </source>
</evidence>
<organism evidence="9 10">
    <name type="scientific">Papilio xuthus</name>
    <name type="common">Asian swallowtail butterfly</name>
    <dbReference type="NCBI Taxonomy" id="66420"/>
    <lineage>
        <taxon>Eukaryota</taxon>
        <taxon>Metazoa</taxon>
        <taxon>Ecdysozoa</taxon>
        <taxon>Arthropoda</taxon>
        <taxon>Hexapoda</taxon>
        <taxon>Insecta</taxon>
        <taxon>Pterygota</taxon>
        <taxon>Neoptera</taxon>
        <taxon>Endopterygota</taxon>
        <taxon>Lepidoptera</taxon>
        <taxon>Glossata</taxon>
        <taxon>Ditrysia</taxon>
        <taxon>Papilionoidea</taxon>
        <taxon>Papilionidae</taxon>
        <taxon>Papilioninae</taxon>
        <taxon>Papilio</taxon>
    </lineage>
</organism>
<dbReference type="Proteomes" id="UP000053268">
    <property type="component" value="Unassembled WGS sequence"/>
</dbReference>
<evidence type="ECO:0000256" key="2">
    <source>
        <dbReference type="ARBA" id="ARBA00022723"/>
    </source>
</evidence>
<name>A0A194QAP5_PAPXU</name>
<evidence type="ECO:0000259" key="8">
    <source>
        <dbReference type="PROSITE" id="PS50157"/>
    </source>
</evidence>
<dbReference type="Pfam" id="PF05605">
    <property type="entry name" value="zf-Di19"/>
    <property type="match status" value="1"/>
</dbReference>
<dbReference type="PROSITE" id="PS00028">
    <property type="entry name" value="ZINC_FINGER_C2H2_1"/>
    <property type="match status" value="6"/>
</dbReference>
<feature type="domain" description="C2H2-type" evidence="8">
    <location>
        <begin position="739"/>
        <end position="767"/>
    </location>
</feature>
<dbReference type="STRING" id="66420.A0A194QAP5"/>
<dbReference type="InterPro" id="IPR013087">
    <property type="entry name" value="Znf_C2H2_type"/>
</dbReference>
<dbReference type="GO" id="GO:0005634">
    <property type="term" value="C:nucleus"/>
    <property type="evidence" value="ECO:0007669"/>
    <property type="project" value="UniProtKB-SubCell"/>
</dbReference>
<dbReference type="SUPFAM" id="SSF57667">
    <property type="entry name" value="beta-beta-alpha zinc fingers"/>
    <property type="match status" value="2"/>
</dbReference>